<comment type="caution">
    <text evidence="1">The sequence shown here is derived from an EMBL/GenBank/DDBJ whole genome shotgun (WGS) entry which is preliminary data.</text>
</comment>
<accession>A0A846U4M7</accession>
<sequence length="362" mass="42877">MIVDKTKINEIIEKELNGLNLSWEENSEFNSFVILGNLDIVDPKWKEYMVNKREWANWENDHISKSEPRWGNHSKCPECFVLKMKSCTDECLSKKTEEIWFRTTSSEEKNINVCVEHKILLLDKLSKAHAKDITKIKKEYTEALNDRTKIPKKVYKYCPINKYTLENLTKNQIYFNNAKKLNDMFELYPPIDYRKITKPLLFPPRVLREVIHIACFSEINDSASMWAHYAKLGQGICIEYVTNEESPFFKVHYLEERPKIISNDKLDFLPLCAKSKHWNYEKEWRIFYMPENESSDKFLSTKDLGLKVSGIYFGNNCSPSNIKKITSLFPNEDVKFSYASPDRHTYEILFTNMPFEEDFWID</sequence>
<dbReference type="RefSeq" id="WP_168104879.1">
    <property type="nucleotide sequence ID" value="NZ_CP051215.1"/>
</dbReference>
<dbReference type="EMBL" id="JAAVVK010000001">
    <property type="protein sequence ID" value="NKE38407.1"/>
    <property type="molecule type" value="Genomic_DNA"/>
</dbReference>
<dbReference type="InterPro" id="IPR021352">
    <property type="entry name" value="DUF2971"/>
</dbReference>
<name>A0A846U4M7_9MOLU</name>
<evidence type="ECO:0000313" key="1">
    <source>
        <dbReference type="EMBL" id="NKE38407.1"/>
    </source>
</evidence>
<dbReference type="AlphaFoldDB" id="A0A846U4M7"/>
<reference evidence="1 2" key="1">
    <citation type="submission" date="2020-04" db="EMBL/GenBank/DDBJ databases">
        <title>Complete genome sequence of Spiroplasma platyhelix ATCC 51748, an insect isolate.</title>
        <authorList>
            <person name="Green E.A."/>
            <person name="Klassen J.L."/>
        </authorList>
    </citation>
    <scope>NUCLEOTIDE SEQUENCE [LARGE SCALE GENOMIC DNA]</scope>
    <source>
        <strain evidence="1 2">PALS-1</strain>
    </source>
</reference>
<dbReference type="Pfam" id="PF11185">
    <property type="entry name" value="DUF2971"/>
    <property type="match status" value="1"/>
</dbReference>
<dbReference type="Proteomes" id="UP000584587">
    <property type="component" value="Unassembled WGS sequence"/>
</dbReference>
<gene>
    <name evidence="1" type="ORF">HER12_01365</name>
</gene>
<protein>
    <submittedName>
        <fullName evidence="1">DUF2971 domain-containing protein</fullName>
    </submittedName>
</protein>
<organism evidence="1 2">
    <name type="scientific">Spiroplasma platyhelix PALS-1</name>
    <dbReference type="NCBI Taxonomy" id="1276218"/>
    <lineage>
        <taxon>Bacteria</taxon>
        <taxon>Bacillati</taxon>
        <taxon>Mycoplasmatota</taxon>
        <taxon>Mollicutes</taxon>
        <taxon>Entomoplasmatales</taxon>
        <taxon>Spiroplasmataceae</taxon>
        <taxon>Spiroplasma</taxon>
    </lineage>
</organism>
<evidence type="ECO:0000313" key="2">
    <source>
        <dbReference type="Proteomes" id="UP000584587"/>
    </source>
</evidence>
<proteinExistence type="predicted"/>
<keyword evidence="2" id="KW-1185">Reference proteome</keyword>